<dbReference type="GO" id="GO:0004175">
    <property type="term" value="F:endopeptidase activity"/>
    <property type="evidence" value="ECO:0007669"/>
    <property type="project" value="TreeGrafter"/>
</dbReference>
<dbReference type="Proteomes" id="UP000727490">
    <property type="component" value="Unassembled WGS sequence"/>
</dbReference>
<dbReference type="GO" id="GO:0030288">
    <property type="term" value="C:outer membrane-bounded periplasmic space"/>
    <property type="evidence" value="ECO:0007669"/>
    <property type="project" value="TreeGrafter"/>
</dbReference>
<keyword evidence="1" id="KW-0732">Signal</keyword>
<name>A0A951IZC9_9BACT</name>
<gene>
    <name evidence="3" type="ORF">EGN73_12450</name>
</gene>
<dbReference type="GO" id="GO:0006508">
    <property type="term" value="P:proteolysis"/>
    <property type="evidence" value="ECO:0007669"/>
    <property type="project" value="InterPro"/>
</dbReference>
<dbReference type="GO" id="GO:0008236">
    <property type="term" value="F:serine-type peptidase activity"/>
    <property type="evidence" value="ECO:0007669"/>
    <property type="project" value="InterPro"/>
</dbReference>
<organism evidence="3 4">
    <name type="scientific">Arthrospiribacter ruber</name>
    <dbReference type="NCBI Taxonomy" id="2487934"/>
    <lineage>
        <taxon>Bacteria</taxon>
        <taxon>Pseudomonadati</taxon>
        <taxon>Bacteroidota</taxon>
        <taxon>Cytophagia</taxon>
        <taxon>Cytophagales</taxon>
        <taxon>Cyclobacteriaceae</taxon>
        <taxon>Arthrospiribacter</taxon>
    </lineage>
</organism>
<dbReference type="Pfam" id="PF03572">
    <property type="entry name" value="Peptidase_S41"/>
    <property type="match status" value="1"/>
</dbReference>
<dbReference type="SMART" id="SM00245">
    <property type="entry name" value="TSPc"/>
    <property type="match status" value="1"/>
</dbReference>
<keyword evidence="4" id="KW-1185">Reference proteome</keyword>
<dbReference type="AlphaFoldDB" id="A0A951IZC9"/>
<evidence type="ECO:0000259" key="2">
    <source>
        <dbReference type="PROSITE" id="PS50106"/>
    </source>
</evidence>
<sequence>MIKILKLFLSLSVMTLVFFSCQEREDPVETEKRNSRNGKINIWIQNLMDQGYYWLEQMNDPIAIDSDPEEYFNALLFKPTDRYSAIFPNYQEIANSLQGIRREAGYEILLARESQNNENVLAFVAYIKKGSPAEEKGLKRGDVITQINGTTITLSNRQSLLSSRSENHSVSFLRYNQEEDHYEPQPEVSLSTVQLSENPNFLDTVYTVGNQKIGYVVYHFFARGIPGQEDRYDRQMDDIFAKFKSEGINNLILDFRYNGGGSLASTLNLASLVAPNVTTEDVFLEQRYNSFLSQFEEFQDDNLEFLSKSQNLGPILENNRVYILTTGRTASASEMIINGLKPYMDVKLIGTTTEGKNVGSALLQDSDNPENDFGMMPIITMLFNSAGQSDFINGFAPDIEAEELSQRFLAPLGDTEEYYLRLAIDDITGSSSATERRAQVDRIQLGDSFANKAYTGRTIIEDFKFPQKP</sequence>
<dbReference type="RefSeq" id="WP_219290197.1">
    <property type="nucleotide sequence ID" value="NZ_RPHB01000005.1"/>
</dbReference>
<dbReference type="EMBL" id="RPHB01000005">
    <property type="protein sequence ID" value="MBW3468617.1"/>
    <property type="molecule type" value="Genomic_DNA"/>
</dbReference>
<comment type="caution">
    <text evidence="3">The sequence shown here is derived from an EMBL/GenBank/DDBJ whole genome shotgun (WGS) entry which is preliminary data.</text>
</comment>
<dbReference type="Pfam" id="PF17820">
    <property type="entry name" value="PDZ_6"/>
    <property type="match status" value="1"/>
</dbReference>
<dbReference type="SMART" id="SM00228">
    <property type="entry name" value="PDZ"/>
    <property type="match status" value="1"/>
</dbReference>
<dbReference type="Pfam" id="PF18294">
    <property type="entry name" value="Pept_S41_N"/>
    <property type="match status" value="1"/>
</dbReference>
<dbReference type="PROSITE" id="PS50106">
    <property type="entry name" value="PDZ"/>
    <property type="match status" value="1"/>
</dbReference>
<dbReference type="PROSITE" id="PS51257">
    <property type="entry name" value="PROKAR_LIPOPROTEIN"/>
    <property type="match status" value="1"/>
</dbReference>
<dbReference type="InterPro" id="IPR041489">
    <property type="entry name" value="PDZ_6"/>
</dbReference>
<dbReference type="InterPro" id="IPR005151">
    <property type="entry name" value="Tail-specific_protease"/>
</dbReference>
<reference evidence="3 4" key="1">
    <citation type="journal article" date="2020" name="Syst. Appl. Microbiol.">
        <title>Arthrospiribacter ruber gen. nov., sp. nov., a novel bacterium isolated from Arthrospira cultures.</title>
        <authorList>
            <person name="Waleron M."/>
            <person name="Misztak A."/>
            <person name="Waleron M.M."/>
            <person name="Furmaniak M."/>
            <person name="Mrozik A."/>
            <person name="Waleron K."/>
        </authorList>
    </citation>
    <scope>NUCLEOTIDE SEQUENCE [LARGE SCALE GENOMIC DNA]</scope>
    <source>
        <strain evidence="3 4">DPMB0001</strain>
    </source>
</reference>
<evidence type="ECO:0000313" key="3">
    <source>
        <dbReference type="EMBL" id="MBW3468617.1"/>
    </source>
</evidence>
<dbReference type="PANTHER" id="PTHR32060:SF30">
    <property type="entry name" value="CARBOXY-TERMINAL PROCESSING PROTEASE CTPA"/>
    <property type="match status" value="1"/>
</dbReference>
<dbReference type="InterPro" id="IPR001478">
    <property type="entry name" value="PDZ"/>
</dbReference>
<accession>A0A951IZC9</accession>
<evidence type="ECO:0000313" key="4">
    <source>
        <dbReference type="Proteomes" id="UP000727490"/>
    </source>
</evidence>
<dbReference type="PANTHER" id="PTHR32060">
    <property type="entry name" value="TAIL-SPECIFIC PROTEASE"/>
    <property type="match status" value="1"/>
</dbReference>
<feature type="signal peptide" evidence="1">
    <location>
        <begin position="1"/>
        <end position="19"/>
    </location>
</feature>
<feature type="domain" description="PDZ" evidence="2">
    <location>
        <begin position="90"/>
        <end position="174"/>
    </location>
</feature>
<feature type="chain" id="PRO_5037329198" evidence="1">
    <location>
        <begin position="20"/>
        <end position="469"/>
    </location>
</feature>
<dbReference type="CDD" id="cd07561">
    <property type="entry name" value="Peptidase_S41_CPP_like"/>
    <property type="match status" value="1"/>
</dbReference>
<protein>
    <submittedName>
        <fullName evidence="3">PDZ domain-containing protein</fullName>
    </submittedName>
</protein>
<dbReference type="InterPro" id="IPR041613">
    <property type="entry name" value="Pept_S41_N"/>
</dbReference>
<evidence type="ECO:0000256" key="1">
    <source>
        <dbReference type="SAM" id="SignalP"/>
    </source>
</evidence>
<dbReference type="GO" id="GO:0007165">
    <property type="term" value="P:signal transduction"/>
    <property type="evidence" value="ECO:0007669"/>
    <property type="project" value="TreeGrafter"/>
</dbReference>
<proteinExistence type="predicted"/>